<dbReference type="PANTHER" id="PTHR42929">
    <property type="entry name" value="INNER MEMBRANE ABC TRANSPORTER PERMEASE PROTEIN YDCU-RELATED-RELATED"/>
    <property type="match status" value="1"/>
</dbReference>
<dbReference type="PANTHER" id="PTHR42929:SF1">
    <property type="entry name" value="INNER MEMBRANE ABC TRANSPORTER PERMEASE PROTEIN YDCU-RELATED"/>
    <property type="match status" value="1"/>
</dbReference>
<dbReference type="EMBL" id="CP023004">
    <property type="protein sequence ID" value="AWI08077.1"/>
    <property type="molecule type" value="Genomic_DNA"/>
</dbReference>
<feature type="transmembrane region" description="Helical" evidence="8">
    <location>
        <begin position="114"/>
        <end position="134"/>
    </location>
</feature>
<evidence type="ECO:0000256" key="6">
    <source>
        <dbReference type="ARBA" id="ARBA00022989"/>
    </source>
</evidence>
<dbReference type="GO" id="GO:0055085">
    <property type="term" value="P:transmembrane transport"/>
    <property type="evidence" value="ECO:0007669"/>
    <property type="project" value="InterPro"/>
</dbReference>
<name>A0A2U8DZP4_9BACT</name>
<feature type="transmembrane region" description="Helical" evidence="8">
    <location>
        <begin position="159"/>
        <end position="183"/>
    </location>
</feature>
<keyword evidence="5 8" id="KW-0812">Transmembrane</keyword>
<evidence type="ECO:0000256" key="1">
    <source>
        <dbReference type="ARBA" id="ARBA00004651"/>
    </source>
</evidence>
<dbReference type="KEGG" id="elut:CKA38_01265"/>
<dbReference type="CDD" id="cd06261">
    <property type="entry name" value="TM_PBP2"/>
    <property type="match status" value="1"/>
</dbReference>
<keyword evidence="4" id="KW-1003">Cell membrane</keyword>
<feature type="domain" description="ABC transmembrane type-1" evidence="9">
    <location>
        <begin position="78"/>
        <end position="284"/>
    </location>
</feature>
<evidence type="ECO:0000256" key="7">
    <source>
        <dbReference type="ARBA" id="ARBA00023136"/>
    </source>
</evidence>
<dbReference type="InterPro" id="IPR035906">
    <property type="entry name" value="MetI-like_sf"/>
</dbReference>
<evidence type="ECO:0000256" key="5">
    <source>
        <dbReference type="ARBA" id="ARBA00022692"/>
    </source>
</evidence>
<evidence type="ECO:0000313" key="11">
    <source>
        <dbReference type="Proteomes" id="UP000244896"/>
    </source>
</evidence>
<accession>A0A2U8DZP4</accession>
<dbReference type="Pfam" id="PF00528">
    <property type="entry name" value="BPD_transp_1"/>
    <property type="match status" value="1"/>
</dbReference>
<dbReference type="SUPFAM" id="SSF161098">
    <property type="entry name" value="MetI-like"/>
    <property type="match status" value="1"/>
</dbReference>
<evidence type="ECO:0000256" key="4">
    <source>
        <dbReference type="ARBA" id="ARBA00022475"/>
    </source>
</evidence>
<keyword evidence="6 8" id="KW-1133">Transmembrane helix</keyword>
<organism evidence="10 11">
    <name type="scientific">Ereboglobus luteus</name>
    <dbReference type="NCBI Taxonomy" id="1796921"/>
    <lineage>
        <taxon>Bacteria</taxon>
        <taxon>Pseudomonadati</taxon>
        <taxon>Verrucomicrobiota</taxon>
        <taxon>Opitutia</taxon>
        <taxon>Opitutales</taxon>
        <taxon>Opitutaceae</taxon>
        <taxon>Ereboglobus</taxon>
    </lineage>
</organism>
<reference evidence="10 11" key="1">
    <citation type="journal article" date="2018" name="Syst. Appl. Microbiol.">
        <title>Ereboglobus luteus gen. nov. sp. nov. from cockroach guts, and new insights into the oxygen relationship of the genera Opitutus and Didymococcus (Verrucomicrobia: Opitutaceae).</title>
        <authorList>
            <person name="Tegtmeier D."/>
            <person name="Belitz A."/>
            <person name="Radek R."/>
            <person name="Heimerl T."/>
            <person name="Brune A."/>
        </authorList>
    </citation>
    <scope>NUCLEOTIDE SEQUENCE [LARGE SCALE GENOMIC DNA]</scope>
    <source>
        <strain evidence="10 11">Ho45</strain>
    </source>
</reference>
<comment type="subcellular location">
    <subcellularLocation>
        <location evidence="1 8">Cell membrane</location>
        <topology evidence="1 8">Multi-pass membrane protein</topology>
    </subcellularLocation>
</comment>
<keyword evidence="11" id="KW-1185">Reference proteome</keyword>
<comment type="similarity">
    <text evidence="2">Belongs to the binding-protein-dependent transport system permease family. CysTW subfamily.</text>
</comment>
<evidence type="ECO:0000256" key="3">
    <source>
        <dbReference type="ARBA" id="ARBA00022448"/>
    </source>
</evidence>
<proteinExistence type="inferred from homology"/>
<keyword evidence="7 8" id="KW-0472">Membrane</keyword>
<protein>
    <submittedName>
        <fullName evidence="10">ABC transporter permease</fullName>
    </submittedName>
</protein>
<evidence type="ECO:0000256" key="2">
    <source>
        <dbReference type="ARBA" id="ARBA00007069"/>
    </source>
</evidence>
<dbReference type="Proteomes" id="UP000244896">
    <property type="component" value="Chromosome"/>
</dbReference>
<feature type="transmembrane region" description="Helical" evidence="8">
    <location>
        <begin position="82"/>
        <end position="102"/>
    </location>
</feature>
<evidence type="ECO:0000313" key="10">
    <source>
        <dbReference type="EMBL" id="AWI08077.1"/>
    </source>
</evidence>
<feature type="transmembrane region" description="Helical" evidence="8">
    <location>
        <begin position="215"/>
        <end position="237"/>
    </location>
</feature>
<dbReference type="InterPro" id="IPR000515">
    <property type="entry name" value="MetI-like"/>
</dbReference>
<gene>
    <name evidence="10" type="ORF">CKA38_01265</name>
</gene>
<dbReference type="Gene3D" id="1.10.3720.10">
    <property type="entry name" value="MetI-like"/>
    <property type="match status" value="1"/>
</dbReference>
<keyword evidence="3 8" id="KW-0813">Transport</keyword>
<sequence>MQAVTLPDNNAGHAKRPRLFGWLLITPMVLWLVLFVVAPLLILLVYSFCQRDDMGRIVYTFTLDNYQRAFDPIYLRILWRSVLYAAITTVLCIAIGYPVAWFIARQSETIRNRLIMLVMIPFWTSFLIRTYAWITILNQNGLLNGLLESARIIPQPLEILYTPSAVILGLVYAYLPFMILPIYGSAEKVDESLVDAAHDLGAGPMRAFSDVIIPLTWPGISAGILLVFVPAIGMFAVTDLMGGGRDMLIGNVIQNQFGKARNWPFGAALGVIFTVLFVAAYAFVQYRASKRNQHQ</sequence>
<feature type="transmembrane region" description="Helical" evidence="8">
    <location>
        <begin position="20"/>
        <end position="46"/>
    </location>
</feature>
<feature type="transmembrane region" description="Helical" evidence="8">
    <location>
        <begin position="265"/>
        <end position="284"/>
    </location>
</feature>
<dbReference type="RefSeq" id="WP_108823884.1">
    <property type="nucleotide sequence ID" value="NZ_CP023004.1"/>
</dbReference>
<evidence type="ECO:0000259" key="9">
    <source>
        <dbReference type="PROSITE" id="PS50928"/>
    </source>
</evidence>
<dbReference type="AlphaFoldDB" id="A0A2U8DZP4"/>
<dbReference type="PROSITE" id="PS50928">
    <property type="entry name" value="ABC_TM1"/>
    <property type="match status" value="1"/>
</dbReference>
<evidence type="ECO:0000256" key="8">
    <source>
        <dbReference type="RuleBase" id="RU363032"/>
    </source>
</evidence>
<dbReference type="OrthoDB" id="9807047at2"/>
<dbReference type="GO" id="GO:0005886">
    <property type="term" value="C:plasma membrane"/>
    <property type="evidence" value="ECO:0007669"/>
    <property type="project" value="UniProtKB-SubCell"/>
</dbReference>